<gene>
    <name evidence="9" type="ORF">GPEL0_01f0095</name>
</gene>
<proteinExistence type="inferred from homology"/>
<dbReference type="InterPro" id="IPR017932">
    <property type="entry name" value="GATase_2_dom"/>
</dbReference>
<organism evidence="9 10">
    <name type="scientific">Geoanaerobacter pelophilus</name>
    <dbReference type="NCBI Taxonomy" id="60036"/>
    <lineage>
        <taxon>Bacteria</taxon>
        <taxon>Pseudomonadati</taxon>
        <taxon>Thermodesulfobacteriota</taxon>
        <taxon>Desulfuromonadia</taxon>
        <taxon>Geobacterales</taxon>
        <taxon>Geobacteraceae</taxon>
        <taxon>Geoanaerobacter</taxon>
    </lineage>
</organism>
<keyword evidence="4" id="KW-0547">Nucleotide-binding</keyword>
<keyword evidence="10" id="KW-1185">Reference proteome</keyword>
<dbReference type="EC" id="6.3.5.4" evidence="3"/>
<dbReference type="CDD" id="cd00712">
    <property type="entry name" value="AsnB"/>
    <property type="match status" value="1"/>
</dbReference>
<keyword evidence="5" id="KW-0067">ATP-binding</keyword>
<keyword evidence="6" id="KW-0315">Glutamine amidotransferase</keyword>
<sequence>MCGIAGIVAGPGKAAPDLEQIVTMISPLRHRGPDESGVYLDRRAALGHLRLSIIGIDGGIQPIANETGDLWIIYNGEAYNYLELREDLEGKGHRFTTRTDTEVLLHLYEEYGADSLSRINGQFALAIWDSRKEELFLARDRVGIRPLYYGRSREGSFLFASELKAIMAVDGSRELDLEALGQLFVFWTTLPGRTFFRGIREIPPGHYLLLGQGEPVLHPYWRIPFHPSEECCNLGLADAAEALRELLSDAVRLRLRSDVPVGAYLSGGLDSSVITALIQRHCDSHLKTFSLAFEDGGFDESPAQREMVRFLGSDNRQVLVENDDIRRFFPETVWHCEKPTLRTSPVPMFLLSRLVREEGYKVVLSGEGADEILGGYNIFKEAKIRDYWGRCPDSARRPLLLERLYPYIFKNPGRGRSFLQGFFAVSREQMQEPFFSHAVRWHAGERNLGFLAPECLALLSQYRPLEELARWLPESFLRRDLLSRAQVLEMEIFLSNFLLSSQGDRVAMAHSVEMRHPFLDYRVVDFAFRLPAKWKLRGLNEKFLLRHAFRGMLPEAIARRGKHPYRAPISELFRGGAPPDYVDESLSERSLKENGYFNVDKIRRLYAKVKGAPPGTVGEFENMALIGALSTQILHRQFIAGASLRRSPVVEPDLVRYGSI</sequence>
<evidence type="ECO:0000256" key="1">
    <source>
        <dbReference type="ARBA" id="ARBA00005187"/>
    </source>
</evidence>
<dbReference type="PIRSF" id="PIRSF001589">
    <property type="entry name" value="Asn_synthetase_glu-h"/>
    <property type="match status" value="1"/>
</dbReference>
<dbReference type="InterPro" id="IPR033738">
    <property type="entry name" value="AsnB_N"/>
</dbReference>
<dbReference type="Proteomes" id="UP000194153">
    <property type="component" value="Unassembled WGS sequence"/>
</dbReference>
<dbReference type="Pfam" id="PF13537">
    <property type="entry name" value="GATase_7"/>
    <property type="match status" value="1"/>
</dbReference>
<evidence type="ECO:0000256" key="7">
    <source>
        <dbReference type="ARBA" id="ARBA00048741"/>
    </source>
</evidence>
<dbReference type="InterPro" id="IPR051786">
    <property type="entry name" value="ASN_synthetase/amidase"/>
</dbReference>
<dbReference type="SUPFAM" id="SSF52402">
    <property type="entry name" value="Adenine nucleotide alpha hydrolases-like"/>
    <property type="match status" value="1"/>
</dbReference>
<evidence type="ECO:0000256" key="3">
    <source>
        <dbReference type="ARBA" id="ARBA00012737"/>
    </source>
</evidence>
<dbReference type="NCBIfam" id="TIGR01536">
    <property type="entry name" value="asn_synth_AEB"/>
    <property type="match status" value="1"/>
</dbReference>
<comment type="caution">
    <text evidence="9">The sequence shown here is derived from an EMBL/GenBank/DDBJ whole genome shotgun (WGS) entry which is preliminary data.</text>
</comment>
<evidence type="ECO:0000256" key="4">
    <source>
        <dbReference type="ARBA" id="ARBA00022741"/>
    </source>
</evidence>
<evidence type="ECO:0000256" key="6">
    <source>
        <dbReference type="ARBA" id="ARBA00022962"/>
    </source>
</evidence>
<comment type="similarity">
    <text evidence="2">Belongs to the asparagine synthetase family.</text>
</comment>
<dbReference type="InterPro" id="IPR014729">
    <property type="entry name" value="Rossmann-like_a/b/a_fold"/>
</dbReference>
<accession>A0ABQ0MDV1</accession>
<dbReference type="SUPFAM" id="SSF56235">
    <property type="entry name" value="N-terminal nucleophile aminohydrolases (Ntn hydrolases)"/>
    <property type="match status" value="1"/>
</dbReference>
<evidence type="ECO:0000259" key="8">
    <source>
        <dbReference type="PROSITE" id="PS51278"/>
    </source>
</evidence>
<dbReference type="PROSITE" id="PS51278">
    <property type="entry name" value="GATASE_TYPE_2"/>
    <property type="match status" value="1"/>
</dbReference>
<name>A0ABQ0MDV1_9BACT</name>
<reference evidence="9 10" key="1">
    <citation type="submission" date="2017-04" db="EMBL/GenBank/DDBJ databases">
        <authorList>
            <consortium name="Geobacter pelophilus Genome Sequencing"/>
            <person name="Aoyagi T."/>
            <person name="Koike H."/>
            <person name="Hori T."/>
        </authorList>
    </citation>
    <scope>NUCLEOTIDE SEQUENCE [LARGE SCALE GENOMIC DNA]</scope>
    <source>
        <strain evidence="9 10">Drf2</strain>
    </source>
</reference>
<comment type="catalytic activity">
    <reaction evidence="7">
        <text>L-aspartate + L-glutamine + ATP + H2O = L-asparagine + L-glutamate + AMP + diphosphate + H(+)</text>
        <dbReference type="Rhea" id="RHEA:12228"/>
        <dbReference type="ChEBI" id="CHEBI:15377"/>
        <dbReference type="ChEBI" id="CHEBI:15378"/>
        <dbReference type="ChEBI" id="CHEBI:29985"/>
        <dbReference type="ChEBI" id="CHEBI:29991"/>
        <dbReference type="ChEBI" id="CHEBI:30616"/>
        <dbReference type="ChEBI" id="CHEBI:33019"/>
        <dbReference type="ChEBI" id="CHEBI:58048"/>
        <dbReference type="ChEBI" id="CHEBI:58359"/>
        <dbReference type="ChEBI" id="CHEBI:456215"/>
        <dbReference type="EC" id="6.3.5.4"/>
    </reaction>
</comment>
<protein>
    <recommendedName>
        <fullName evidence="3">asparagine synthase (glutamine-hydrolyzing)</fullName>
        <ecNumber evidence="3">6.3.5.4</ecNumber>
    </recommendedName>
</protein>
<dbReference type="PANTHER" id="PTHR43284">
    <property type="entry name" value="ASPARAGINE SYNTHETASE (GLUTAMINE-HYDROLYZING)"/>
    <property type="match status" value="1"/>
</dbReference>
<feature type="domain" description="Glutamine amidotransferase type-2" evidence="8">
    <location>
        <begin position="2"/>
        <end position="213"/>
    </location>
</feature>
<dbReference type="Gene3D" id="3.60.20.10">
    <property type="entry name" value="Glutamine Phosphoribosylpyrophosphate, subunit 1, domain 1"/>
    <property type="match status" value="1"/>
</dbReference>
<dbReference type="InterPro" id="IPR001962">
    <property type="entry name" value="Asn_synthase"/>
</dbReference>
<comment type="pathway">
    <text evidence="1">Amino-acid biosynthesis; L-asparagine biosynthesis; L-asparagine from L-aspartate (L-Gln route): step 1/1.</text>
</comment>
<dbReference type="InterPro" id="IPR029055">
    <property type="entry name" value="Ntn_hydrolases_N"/>
</dbReference>
<evidence type="ECO:0000256" key="5">
    <source>
        <dbReference type="ARBA" id="ARBA00022840"/>
    </source>
</evidence>
<evidence type="ECO:0000256" key="2">
    <source>
        <dbReference type="ARBA" id="ARBA00005752"/>
    </source>
</evidence>
<evidence type="ECO:0000313" key="9">
    <source>
        <dbReference type="EMBL" id="GAW65291.1"/>
    </source>
</evidence>
<dbReference type="EMBL" id="BDQG01000001">
    <property type="protein sequence ID" value="GAW65291.1"/>
    <property type="molecule type" value="Genomic_DNA"/>
</dbReference>
<dbReference type="InterPro" id="IPR006426">
    <property type="entry name" value="Asn_synth_AEB"/>
</dbReference>
<evidence type="ECO:0000313" key="10">
    <source>
        <dbReference type="Proteomes" id="UP000194153"/>
    </source>
</evidence>
<dbReference type="Gene3D" id="3.40.50.620">
    <property type="entry name" value="HUPs"/>
    <property type="match status" value="1"/>
</dbReference>
<dbReference type="Pfam" id="PF00733">
    <property type="entry name" value="Asn_synthase"/>
    <property type="match status" value="1"/>
</dbReference>
<dbReference type="CDD" id="cd01991">
    <property type="entry name" value="Asn_synthase_B_C"/>
    <property type="match status" value="1"/>
</dbReference>
<dbReference type="RefSeq" id="WP_085811736.1">
    <property type="nucleotide sequence ID" value="NZ_BDQG01000001.1"/>
</dbReference>
<reference evidence="10" key="2">
    <citation type="submission" date="2017-05" db="EMBL/GenBank/DDBJ databases">
        <title>Draft genome sequence of Geobacter pelophilus, a iron(III)-reducing bacteria.</title>
        <authorList>
            <person name="Aoyagi T."/>
            <person name="Koike H."/>
            <person name="Morita T."/>
            <person name="Sato Y."/>
            <person name="Habe H."/>
            <person name="Hori T."/>
        </authorList>
    </citation>
    <scope>NUCLEOTIDE SEQUENCE [LARGE SCALE GENOMIC DNA]</scope>
    <source>
        <strain evidence="10">Drf2</strain>
    </source>
</reference>
<dbReference type="PANTHER" id="PTHR43284:SF1">
    <property type="entry name" value="ASPARAGINE SYNTHETASE"/>
    <property type="match status" value="1"/>
</dbReference>